<evidence type="ECO:0000313" key="6">
    <source>
        <dbReference type="Proteomes" id="UP000050320"/>
    </source>
</evidence>
<dbReference type="Pfam" id="PF02621">
    <property type="entry name" value="VitK2_biosynth"/>
    <property type="match status" value="1"/>
</dbReference>
<accession>A0A0P9D2G6</accession>
<organism evidence="4 7">
    <name type="scientific">Acidiplasma aeolicum</name>
    <dbReference type="NCBI Taxonomy" id="507754"/>
    <lineage>
        <taxon>Archaea</taxon>
        <taxon>Methanobacteriati</taxon>
        <taxon>Thermoplasmatota</taxon>
        <taxon>Thermoplasmata</taxon>
        <taxon>Thermoplasmatales</taxon>
        <taxon>Ferroplasmaceae</taxon>
        <taxon>Acidiplasma</taxon>
    </lineage>
</organism>
<dbReference type="PATRIC" id="fig|507754.4.peg.544"/>
<comment type="catalytic activity">
    <reaction evidence="3">
        <text>cyclic dehypoxanthinylfutalosinate = 1,4-dihydroxy-6-naphthoate + dihydroxyacetone</text>
        <dbReference type="Rhea" id="RHEA:33087"/>
        <dbReference type="ChEBI" id="CHEBI:16016"/>
        <dbReference type="ChEBI" id="CHEBI:64254"/>
        <dbReference type="ChEBI" id="CHEBI:64270"/>
        <dbReference type="EC" id="4.1.99.29"/>
    </reaction>
</comment>
<dbReference type="InterPro" id="IPR003773">
    <property type="entry name" value="Menaquinone_biosynth"/>
</dbReference>
<evidence type="ECO:0000313" key="5">
    <source>
        <dbReference type="EMBL" id="KQB34456.1"/>
    </source>
</evidence>
<dbReference type="OrthoDB" id="49741at2157"/>
<evidence type="ECO:0000256" key="2">
    <source>
        <dbReference type="ARBA" id="ARBA00023239"/>
    </source>
</evidence>
<sequence length="270" mass="31400">MEMIIAHTPDPDDAFMFYAMFEHKIKTSFEYRQVVKDIETLNKEAINNLYDVTAISANGYIRVSDKYDLTASGASFGINYGPIVVAKKQIDLKNAVIGQPGTYTSSFMLYRMFNDSREYKEIRFDQITNEILKGTIDAGILIHDEQLKFQDKGLIKILDLYDQWRAYAGDLPVPLGFNAIRKSLSLEDKLKYREDFENSIKYAFDHEDDAVKYAMKYSRYNDFELERKFIKMYVNELSIDFGERGKKALEMYYKKAAERNLISPFTPVIV</sequence>
<evidence type="ECO:0000256" key="1">
    <source>
        <dbReference type="ARBA" id="ARBA00022428"/>
    </source>
</evidence>
<keyword evidence="1 3" id="KW-0474">Menaquinone biosynthesis</keyword>
<evidence type="ECO:0000313" key="4">
    <source>
        <dbReference type="EMBL" id="KPV46680.1"/>
    </source>
</evidence>
<comment type="pathway">
    <text evidence="3">Quinol/quinone metabolism; menaquinone biosynthesis.</text>
</comment>
<dbReference type="HAMAP" id="MF_00996">
    <property type="entry name" value="MqnD"/>
    <property type="match status" value="1"/>
</dbReference>
<evidence type="ECO:0000313" key="7">
    <source>
        <dbReference type="Proteomes" id="UP000050515"/>
    </source>
</evidence>
<dbReference type="Proteomes" id="UP000050515">
    <property type="component" value="Unassembled WGS sequence"/>
</dbReference>
<protein>
    <recommendedName>
        <fullName evidence="3">1,4-dihydroxy-6-naphtoate synthase</fullName>
        <ecNumber evidence="3">4.1.99.29</ecNumber>
    </recommendedName>
    <alternativeName>
        <fullName evidence="3">Menaquinone biosynthetic enzyme MqnD</fullName>
    </alternativeName>
</protein>
<reference evidence="5 6" key="2">
    <citation type="submission" date="2015-09" db="EMBL/GenBank/DDBJ databases">
        <title>Heavy metals and arsenic resistance mechanisms in polyextremophilic archaea of the family Ferroplasmaceae.</title>
        <authorList>
            <person name="Bulaev A.G."/>
            <person name="Kanygina A.V."/>
        </authorList>
    </citation>
    <scope>NUCLEOTIDE SEQUENCE [LARGE SCALE GENOMIC DNA]</scope>
    <source>
        <strain evidence="5 6">VT</strain>
    </source>
</reference>
<feature type="active site" description="Proton acceptor" evidence="3">
    <location>
        <position position="143"/>
    </location>
</feature>
<dbReference type="PANTHER" id="PTHR37167:SF1">
    <property type="entry name" value="1,4-DIHYDROXY-6-NAPHTOATE SYNTHASE"/>
    <property type="match status" value="1"/>
</dbReference>
<dbReference type="EMBL" id="LJCQ01000199">
    <property type="protein sequence ID" value="KPV46680.1"/>
    <property type="molecule type" value="Genomic_DNA"/>
</dbReference>
<dbReference type="EC" id="4.1.99.29" evidence="3"/>
<keyword evidence="2 3" id="KW-0456">Lyase</keyword>
<dbReference type="GO" id="GO:0009234">
    <property type="term" value="P:menaquinone biosynthetic process"/>
    <property type="evidence" value="ECO:0007669"/>
    <property type="project" value="UniProtKB-UniRule"/>
</dbReference>
<keyword evidence="6" id="KW-1185">Reference proteome</keyword>
<proteinExistence type="inferred from homology"/>
<evidence type="ECO:0000256" key="3">
    <source>
        <dbReference type="HAMAP-Rule" id="MF_00996"/>
    </source>
</evidence>
<gene>
    <name evidence="3" type="primary">mqnD</name>
    <name evidence="5" type="ORF">AOG54_04900</name>
    <name evidence="4" type="ORF">SE19_04520</name>
</gene>
<dbReference type="SUPFAM" id="SSF53850">
    <property type="entry name" value="Periplasmic binding protein-like II"/>
    <property type="match status" value="1"/>
</dbReference>
<comment type="caution">
    <text evidence="4">The sequence shown here is derived from an EMBL/GenBank/DDBJ whole genome shotgun (WGS) entry which is preliminary data.</text>
</comment>
<comment type="function">
    <text evidence="3">Catalyzes the conversion of cyclic dehypoxanthine futalosine (cyclic DHFL) into 1,4-dihydroxy-6-naphthoate, a step in the biosynthesis of menaquinone (MK, vitamin K2).</text>
</comment>
<name>A0A0P9D2G6_9ARCH</name>
<dbReference type="InterPro" id="IPR030869">
    <property type="entry name" value="MqnD"/>
</dbReference>
<comment type="similarity">
    <text evidence="3">Belongs to the MqnA/MqnD family. MqnD subfamily.</text>
</comment>
<dbReference type="UniPathway" id="UPA00079"/>
<reference evidence="4 7" key="1">
    <citation type="submission" date="2015-09" db="EMBL/GenBank/DDBJ databases">
        <title>Draft genome sequence of Acidiplasma aeolicum DSM 18409.</title>
        <authorList>
            <person name="Hemp J."/>
        </authorList>
    </citation>
    <scope>NUCLEOTIDE SEQUENCE [LARGE SCALE GENOMIC DNA]</scope>
    <source>
        <strain evidence="4 7">V</strain>
    </source>
</reference>
<dbReference type="Proteomes" id="UP000050320">
    <property type="component" value="Unassembled WGS sequence"/>
</dbReference>
<comment type="caution">
    <text evidence="3">Lacks conserved residue(s) required for the propagation of feature annotation.</text>
</comment>
<dbReference type="GO" id="GO:0016830">
    <property type="term" value="F:carbon-carbon lyase activity"/>
    <property type="evidence" value="ECO:0007669"/>
    <property type="project" value="UniProtKB-UniRule"/>
</dbReference>
<dbReference type="AlphaFoldDB" id="A0A0P9D2G6"/>
<dbReference type="Gene3D" id="3.40.190.10">
    <property type="entry name" value="Periplasmic binding protein-like II"/>
    <property type="match status" value="2"/>
</dbReference>
<dbReference type="EMBL" id="LKBG01000240">
    <property type="protein sequence ID" value="KQB34456.1"/>
    <property type="molecule type" value="Genomic_DNA"/>
</dbReference>
<dbReference type="PANTHER" id="PTHR37167">
    <property type="entry name" value="1,4-DIHYDROXY-6-NAPHTOATE SYNTHASE"/>
    <property type="match status" value="1"/>
</dbReference>
<dbReference type="RefSeq" id="WP_054964151.1">
    <property type="nucleotide sequence ID" value="NZ_LJCQ01000199.1"/>
</dbReference>